<dbReference type="GO" id="GO:0019843">
    <property type="term" value="F:rRNA binding"/>
    <property type="evidence" value="ECO:0007669"/>
    <property type="project" value="UniProtKB-UniRule"/>
</dbReference>
<keyword evidence="4 7" id="KW-0689">Ribosomal protein</keyword>
<keyword evidence="2 7" id="KW-0699">rRNA-binding</keyword>
<dbReference type="PANTHER" id="PTHR11831:SF4">
    <property type="entry name" value="SMALL RIBOSOMAL SUBUNIT PROTEIN US4M"/>
    <property type="match status" value="1"/>
</dbReference>
<dbReference type="InterPro" id="IPR036986">
    <property type="entry name" value="S4_RNA-bd_sf"/>
</dbReference>
<dbReference type="InterPro" id="IPR022801">
    <property type="entry name" value="Ribosomal_uS4"/>
</dbReference>
<comment type="similarity">
    <text evidence="1 7 8">Belongs to the universal ribosomal protein uS4 family.</text>
</comment>
<dbReference type="NCBIfam" id="NF003717">
    <property type="entry name" value="PRK05327.1"/>
    <property type="match status" value="1"/>
</dbReference>
<dbReference type="InterPro" id="IPR005709">
    <property type="entry name" value="Ribosomal_uS4_bac-type"/>
</dbReference>
<comment type="caution">
    <text evidence="11">The sequence shown here is derived from an EMBL/GenBank/DDBJ whole genome shotgun (WGS) entry which is preliminary data.</text>
</comment>
<evidence type="ECO:0000256" key="3">
    <source>
        <dbReference type="ARBA" id="ARBA00022884"/>
    </source>
</evidence>
<dbReference type="Proteomes" id="UP000176965">
    <property type="component" value="Unassembled WGS sequence"/>
</dbReference>
<dbReference type="Gene3D" id="3.10.290.10">
    <property type="entry name" value="RNA-binding S4 domain"/>
    <property type="match status" value="1"/>
</dbReference>
<keyword evidence="5 7" id="KW-0687">Ribonucleoprotein</keyword>
<reference evidence="11 12" key="1">
    <citation type="journal article" date="2016" name="Nat. Commun.">
        <title>Thousands of microbial genomes shed light on interconnected biogeochemical processes in an aquifer system.</title>
        <authorList>
            <person name="Anantharaman K."/>
            <person name="Brown C.T."/>
            <person name="Hug L.A."/>
            <person name="Sharon I."/>
            <person name="Castelle C.J."/>
            <person name="Probst A.J."/>
            <person name="Thomas B.C."/>
            <person name="Singh A."/>
            <person name="Wilkins M.J."/>
            <person name="Karaoz U."/>
            <person name="Brodie E.L."/>
            <person name="Williams K.H."/>
            <person name="Hubbard S.S."/>
            <person name="Banfield J.F."/>
        </authorList>
    </citation>
    <scope>NUCLEOTIDE SEQUENCE [LARGE SCALE GENOMIC DNA]</scope>
</reference>
<name>A0A1G2PFI0_9BACT</name>
<comment type="subunit">
    <text evidence="7">Part of the 30S ribosomal subunit. Contacts protein S5. The interaction surface between S4 and S5 is involved in control of translational fidelity.</text>
</comment>
<dbReference type="SMART" id="SM00363">
    <property type="entry name" value="S4"/>
    <property type="match status" value="1"/>
</dbReference>
<evidence type="ECO:0000256" key="4">
    <source>
        <dbReference type="ARBA" id="ARBA00022980"/>
    </source>
</evidence>
<keyword evidence="3 7" id="KW-0694">RNA-binding</keyword>
<evidence type="ECO:0000313" key="12">
    <source>
        <dbReference type="Proteomes" id="UP000176965"/>
    </source>
</evidence>
<dbReference type="InterPro" id="IPR018079">
    <property type="entry name" value="Ribosomal_uS4_CS"/>
</dbReference>
<evidence type="ECO:0000259" key="9">
    <source>
        <dbReference type="SMART" id="SM00363"/>
    </source>
</evidence>
<dbReference type="FunFam" id="3.10.290.10:FF:000001">
    <property type="entry name" value="30S ribosomal protein S4"/>
    <property type="match status" value="1"/>
</dbReference>
<dbReference type="AlphaFoldDB" id="A0A1G2PFI0"/>
<evidence type="ECO:0000259" key="10">
    <source>
        <dbReference type="SMART" id="SM01390"/>
    </source>
</evidence>
<gene>
    <name evidence="7" type="primary">rpsD</name>
    <name evidence="11" type="ORF">A2541_00175</name>
</gene>
<feature type="domain" description="Small ribosomal subunit protein uS4 N-terminal" evidence="10">
    <location>
        <begin position="4"/>
        <end position="90"/>
    </location>
</feature>
<protein>
    <recommendedName>
        <fullName evidence="6 7">Small ribosomal subunit protein uS4</fullName>
    </recommendedName>
</protein>
<dbReference type="EMBL" id="MHSQ01000028">
    <property type="protein sequence ID" value="OHA46509.1"/>
    <property type="molecule type" value="Genomic_DNA"/>
</dbReference>
<comment type="function">
    <text evidence="7">With S5 and S12 plays an important role in translational accuracy.</text>
</comment>
<evidence type="ECO:0000256" key="2">
    <source>
        <dbReference type="ARBA" id="ARBA00022730"/>
    </source>
</evidence>
<dbReference type="SMART" id="SM01390">
    <property type="entry name" value="Ribosomal_S4"/>
    <property type="match status" value="1"/>
</dbReference>
<evidence type="ECO:0000256" key="1">
    <source>
        <dbReference type="ARBA" id="ARBA00007465"/>
    </source>
</evidence>
<dbReference type="NCBIfam" id="TIGR01017">
    <property type="entry name" value="rpsD_bact"/>
    <property type="match status" value="1"/>
</dbReference>
<dbReference type="PANTHER" id="PTHR11831">
    <property type="entry name" value="30S 40S RIBOSOMAL PROTEIN"/>
    <property type="match status" value="1"/>
</dbReference>
<dbReference type="Pfam" id="PF01479">
    <property type="entry name" value="S4"/>
    <property type="match status" value="1"/>
</dbReference>
<dbReference type="Gene3D" id="1.10.1050.10">
    <property type="entry name" value="Ribosomal Protein S4 Delta 41, Chain A, domain 1"/>
    <property type="match status" value="1"/>
</dbReference>
<dbReference type="STRING" id="1802338.A2541_00175"/>
<proteinExistence type="inferred from homology"/>
<evidence type="ECO:0000256" key="6">
    <source>
        <dbReference type="ARBA" id="ARBA00035254"/>
    </source>
</evidence>
<dbReference type="GO" id="GO:0003735">
    <property type="term" value="F:structural constituent of ribosome"/>
    <property type="evidence" value="ECO:0007669"/>
    <property type="project" value="InterPro"/>
</dbReference>
<dbReference type="PROSITE" id="PS00632">
    <property type="entry name" value="RIBOSOMAL_S4"/>
    <property type="match status" value="1"/>
</dbReference>
<dbReference type="GO" id="GO:0006412">
    <property type="term" value="P:translation"/>
    <property type="evidence" value="ECO:0007669"/>
    <property type="project" value="UniProtKB-UniRule"/>
</dbReference>
<dbReference type="HAMAP" id="MF_01306_B">
    <property type="entry name" value="Ribosomal_uS4_B"/>
    <property type="match status" value="1"/>
</dbReference>
<evidence type="ECO:0000256" key="7">
    <source>
        <dbReference type="HAMAP-Rule" id="MF_01306"/>
    </source>
</evidence>
<evidence type="ECO:0000313" key="11">
    <source>
        <dbReference type="EMBL" id="OHA46509.1"/>
    </source>
</evidence>
<feature type="domain" description="RNA-binding S4" evidence="9">
    <location>
        <begin position="91"/>
        <end position="154"/>
    </location>
</feature>
<dbReference type="SUPFAM" id="SSF55174">
    <property type="entry name" value="Alpha-L RNA-binding motif"/>
    <property type="match status" value="1"/>
</dbReference>
<evidence type="ECO:0000256" key="5">
    <source>
        <dbReference type="ARBA" id="ARBA00023274"/>
    </source>
</evidence>
<evidence type="ECO:0000256" key="8">
    <source>
        <dbReference type="RuleBase" id="RU003699"/>
    </source>
</evidence>
<comment type="function">
    <text evidence="7">One of the primary rRNA binding proteins, it binds directly to 16S rRNA where it nucleates assembly of the body of the 30S subunit.</text>
</comment>
<accession>A0A1G2PFI0</accession>
<dbReference type="GO" id="GO:0015935">
    <property type="term" value="C:small ribosomal subunit"/>
    <property type="evidence" value="ECO:0007669"/>
    <property type="project" value="InterPro"/>
</dbReference>
<organism evidence="11 12">
    <name type="scientific">Candidatus Taylorbacteria bacterium RIFOXYD2_FULL_36_9</name>
    <dbReference type="NCBI Taxonomy" id="1802338"/>
    <lineage>
        <taxon>Bacteria</taxon>
        <taxon>Candidatus Tayloriibacteriota</taxon>
    </lineage>
</organism>
<sequence>MINKPRYKIARRLGANIFDKTQGQKFADREARRKVEKRSHPKSDFGLQMLEKQKAKVTYGVNERMFAKYVKSILDKAGANSPDKLILILESRLDNVIYRLGLAPTRQSARQMVSHGHIKVNDVKVTIPSYSVSLNDKITIKENSVKKGIFANLAEKLKDYTCPSWLTFDLIKNEAKVQGIPKLSVSEANFDPAAVLNFYSR</sequence>
<dbReference type="CDD" id="cd00165">
    <property type="entry name" value="S4"/>
    <property type="match status" value="1"/>
</dbReference>
<dbReference type="Pfam" id="PF00163">
    <property type="entry name" value="Ribosomal_S4"/>
    <property type="match status" value="1"/>
</dbReference>
<dbReference type="GO" id="GO:0042274">
    <property type="term" value="P:ribosomal small subunit biogenesis"/>
    <property type="evidence" value="ECO:0007669"/>
    <property type="project" value="TreeGrafter"/>
</dbReference>
<dbReference type="InterPro" id="IPR001912">
    <property type="entry name" value="Ribosomal_uS4_N"/>
</dbReference>
<dbReference type="PROSITE" id="PS50889">
    <property type="entry name" value="S4"/>
    <property type="match status" value="1"/>
</dbReference>
<dbReference type="InterPro" id="IPR002942">
    <property type="entry name" value="S4_RNA-bd"/>
</dbReference>